<dbReference type="EMBL" id="CP031188">
    <property type="protein sequence ID" value="AXG75035.1"/>
    <property type="molecule type" value="Genomic_DNA"/>
</dbReference>
<dbReference type="KEGG" id="fat:DVK85_12675"/>
<dbReference type="RefSeq" id="WP_114678793.1">
    <property type="nucleotide sequence ID" value="NZ_CP031188.1"/>
</dbReference>
<protein>
    <submittedName>
        <fullName evidence="1">Uncharacterized protein</fullName>
    </submittedName>
</protein>
<organism evidence="1 2">
    <name type="scientific">Flavobacterium arcticum</name>
    <dbReference type="NCBI Taxonomy" id="1784713"/>
    <lineage>
        <taxon>Bacteria</taxon>
        <taxon>Pseudomonadati</taxon>
        <taxon>Bacteroidota</taxon>
        <taxon>Flavobacteriia</taxon>
        <taxon>Flavobacteriales</taxon>
        <taxon>Flavobacteriaceae</taxon>
        <taxon>Flavobacterium</taxon>
    </lineage>
</organism>
<dbReference type="Proteomes" id="UP000253951">
    <property type="component" value="Chromosome"/>
</dbReference>
<accession>A0A345HEM5</accession>
<evidence type="ECO:0000313" key="2">
    <source>
        <dbReference type="Proteomes" id="UP000253951"/>
    </source>
</evidence>
<evidence type="ECO:0000313" key="1">
    <source>
        <dbReference type="EMBL" id="AXG75035.1"/>
    </source>
</evidence>
<name>A0A345HEM5_9FLAO</name>
<dbReference type="AlphaFoldDB" id="A0A345HEM5"/>
<proteinExistence type="predicted"/>
<dbReference type="OrthoDB" id="1424919at2"/>
<keyword evidence="2" id="KW-1185">Reference proteome</keyword>
<sequence length="176" mass="20452">MKFYFLNIINKLEKFSNEIDVIALLRNNNWVYINDETSVEKIVYIFRKNEELLISVNGKVDKSSWEYLGNGNLLIETNKESHLFKSGFLNKEVLVLKIDGSEKYACFVSENHFEITIKNILDLKEYLATNNEEENNQYSTEKIEANYVEVIDACPACNSKVLDEVYICPDCGLHFK</sequence>
<reference evidence="1 2" key="1">
    <citation type="submission" date="2018-07" db="EMBL/GenBank/DDBJ databases">
        <title>Complete genome sequence of Flavobacterium arcticum type strain SM1502T.</title>
        <authorList>
            <person name="Li Y."/>
            <person name="Li D.-D."/>
        </authorList>
    </citation>
    <scope>NUCLEOTIDE SEQUENCE [LARGE SCALE GENOMIC DNA]</scope>
    <source>
        <strain evidence="1 2">SM1502</strain>
    </source>
</reference>
<gene>
    <name evidence="1" type="ORF">DVK85_12675</name>
</gene>